<dbReference type="AlphaFoldDB" id="Q5N7D2"/>
<dbReference type="Proteomes" id="UP000000763">
    <property type="component" value="Chromosome 1"/>
</dbReference>
<feature type="signal peptide" evidence="1">
    <location>
        <begin position="1"/>
        <end position="15"/>
    </location>
</feature>
<reference evidence="4" key="3">
    <citation type="journal article" date="2008" name="Nucleic Acids Res.">
        <title>The rice annotation project database (RAP-DB): 2008 update.</title>
        <authorList>
            <consortium name="The rice annotation project (RAP)"/>
        </authorList>
    </citation>
    <scope>GENOME REANNOTATION</scope>
    <source>
        <strain evidence="4">cv. Nipponbare</strain>
    </source>
</reference>
<evidence type="ECO:0000313" key="2">
    <source>
        <dbReference type="EMBL" id="BAD82020.1"/>
    </source>
</evidence>
<reference evidence="4" key="2">
    <citation type="journal article" date="2005" name="Nature">
        <title>The map-based sequence of the rice genome.</title>
        <authorList>
            <consortium name="International rice genome sequencing project (IRGSP)"/>
            <person name="Matsumoto T."/>
            <person name="Wu J."/>
            <person name="Kanamori H."/>
            <person name="Katayose Y."/>
            <person name="Fujisawa M."/>
            <person name="Namiki N."/>
            <person name="Mizuno H."/>
            <person name="Yamamoto K."/>
            <person name="Antonio B.A."/>
            <person name="Baba T."/>
            <person name="Sakata K."/>
            <person name="Nagamura Y."/>
            <person name="Aoki H."/>
            <person name="Arikawa K."/>
            <person name="Arita K."/>
            <person name="Bito T."/>
            <person name="Chiden Y."/>
            <person name="Fujitsuka N."/>
            <person name="Fukunaka R."/>
            <person name="Hamada M."/>
            <person name="Harada C."/>
            <person name="Hayashi A."/>
            <person name="Hijishita S."/>
            <person name="Honda M."/>
            <person name="Hosokawa S."/>
            <person name="Ichikawa Y."/>
            <person name="Idonuma A."/>
            <person name="Iijima M."/>
            <person name="Ikeda M."/>
            <person name="Ikeno M."/>
            <person name="Ito K."/>
            <person name="Ito S."/>
            <person name="Ito T."/>
            <person name="Ito Y."/>
            <person name="Ito Y."/>
            <person name="Iwabuchi A."/>
            <person name="Kamiya K."/>
            <person name="Karasawa W."/>
            <person name="Kurita K."/>
            <person name="Katagiri S."/>
            <person name="Kikuta A."/>
            <person name="Kobayashi H."/>
            <person name="Kobayashi N."/>
            <person name="Machita K."/>
            <person name="Maehara T."/>
            <person name="Masukawa M."/>
            <person name="Mizubayashi T."/>
            <person name="Mukai Y."/>
            <person name="Nagasaki H."/>
            <person name="Nagata Y."/>
            <person name="Naito S."/>
            <person name="Nakashima M."/>
            <person name="Nakama Y."/>
            <person name="Nakamichi Y."/>
            <person name="Nakamura M."/>
            <person name="Meguro A."/>
            <person name="Negishi M."/>
            <person name="Ohta I."/>
            <person name="Ohta T."/>
            <person name="Okamoto M."/>
            <person name="Ono N."/>
            <person name="Saji S."/>
            <person name="Sakaguchi M."/>
            <person name="Sakai K."/>
            <person name="Shibata M."/>
            <person name="Shimokawa T."/>
            <person name="Song J."/>
            <person name="Takazaki Y."/>
            <person name="Terasawa K."/>
            <person name="Tsugane M."/>
            <person name="Tsuji K."/>
            <person name="Ueda S."/>
            <person name="Waki K."/>
            <person name="Yamagata H."/>
            <person name="Yamamoto M."/>
            <person name="Yamamoto S."/>
            <person name="Yamane H."/>
            <person name="Yoshiki S."/>
            <person name="Yoshihara R."/>
            <person name="Yukawa K."/>
            <person name="Zhong H."/>
            <person name="Yano M."/>
            <person name="Yuan Q."/>
            <person name="Ouyang S."/>
            <person name="Liu J."/>
            <person name="Jones K.M."/>
            <person name="Gansberger K."/>
            <person name="Moffat K."/>
            <person name="Hill J."/>
            <person name="Bera J."/>
            <person name="Fadrosh D."/>
            <person name="Jin S."/>
            <person name="Johri S."/>
            <person name="Kim M."/>
            <person name="Overton L."/>
            <person name="Reardon M."/>
            <person name="Tsitrin T."/>
            <person name="Vuong H."/>
            <person name="Weaver B."/>
            <person name="Ciecko A."/>
            <person name="Tallon L."/>
            <person name="Jackson J."/>
            <person name="Pai G."/>
            <person name="Aken S.V."/>
            <person name="Utterback T."/>
            <person name="Reidmuller S."/>
            <person name="Feldblyum T."/>
            <person name="Hsiao J."/>
            <person name="Zismann V."/>
            <person name="Iobst S."/>
            <person name="de Vazeille A.R."/>
            <person name="Buell C.R."/>
            <person name="Ying K."/>
            <person name="Li Y."/>
            <person name="Lu T."/>
            <person name="Huang Y."/>
            <person name="Zhao Q."/>
            <person name="Feng Q."/>
            <person name="Zhang L."/>
            <person name="Zhu J."/>
            <person name="Weng Q."/>
            <person name="Mu J."/>
            <person name="Lu Y."/>
            <person name="Fan D."/>
            <person name="Liu Y."/>
            <person name="Guan J."/>
            <person name="Zhang Y."/>
            <person name="Yu S."/>
            <person name="Liu X."/>
            <person name="Zhang Y."/>
            <person name="Hong G."/>
            <person name="Han B."/>
            <person name="Choisne N."/>
            <person name="Demange N."/>
            <person name="Orjeda G."/>
            <person name="Samain S."/>
            <person name="Cattolico L."/>
            <person name="Pelletier E."/>
            <person name="Couloux A."/>
            <person name="Segurens B."/>
            <person name="Wincker P."/>
            <person name="D'Hont A."/>
            <person name="Scarpelli C."/>
            <person name="Weissenbach J."/>
            <person name="Salanoubat M."/>
            <person name="Quetier F."/>
            <person name="Yu Y."/>
            <person name="Kim H.R."/>
            <person name="Rambo T."/>
            <person name="Currie J."/>
            <person name="Collura K."/>
            <person name="Luo M."/>
            <person name="Yang T."/>
            <person name="Ammiraju J.S.S."/>
            <person name="Engler F."/>
            <person name="Soderlund C."/>
            <person name="Wing R.A."/>
            <person name="Palmer L.E."/>
            <person name="de la Bastide M."/>
            <person name="Spiegel L."/>
            <person name="Nascimento L."/>
            <person name="Zutavern T."/>
            <person name="O'Shaughnessy A."/>
            <person name="Dike S."/>
            <person name="Dedhia N."/>
            <person name="Preston R."/>
            <person name="Balija V."/>
            <person name="McCombie W.R."/>
            <person name="Chow T."/>
            <person name="Chen H."/>
            <person name="Chung M."/>
            <person name="Chen C."/>
            <person name="Shaw J."/>
            <person name="Wu H."/>
            <person name="Hsiao K."/>
            <person name="Chao Y."/>
            <person name="Chu M."/>
            <person name="Cheng C."/>
            <person name="Hour A."/>
            <person name="Lee P."/>
            <person name="Lin S."/>
            <person name="Lin Y."/>
            <person name="Liou J."/>
            <person name="Liu S."/>
            <person name="Hsing Y."/>
            <person name="Raghuvanshi S."/>
            <person name="Mohanty A."/>
            <person name="Bharti A.K."/>
            <person name="Gaur A."/>
            <person name="Gupta V."/>
            <person name="Kumar D."/>
            <person name="Ravi V."/>
            <person name="Vij S."/>
            <person name="Kapur A."/>
            <person name="Khurana P."/>
            <person name="Khurana P."/>
            <person name="Khurana J.P."/>
            <person name="Tyagi A.K."/>
            <person name="Gaikwad K."/>
            <person name="Singh A."/>
            <person name="Dalal V."/>
            <person name="Srivastava S."/>
            <person name="Dixit A."/>
            <person name="Pal A.K."/>
            <person name="Ghazi I.A."/>
            <person name="Yadav M."/>
            <person name="Pandit A."/>
            <person name="Bhargava A."/>
            <person name="Sureshbabu K."/>
            <person name="Batra K."/>
            <person name="Sharma T.R."/>
            <person name="Mohapatra T."/>
            <person name="Singh N.K."/>
            <person name="Messing J."/>
            <person name="Nelson A.B."/>
            <person name="Fuks G."/>
            <person name="Kavchok S."/>
            <person name="Keizer G."/>
            <person name="Linton E."/>
            <person name="Llaca V."/>
            <person name="Song R."/>
            <person name="Tanyolac B."/>
            <person name="Young S."/>
            <person name="Ho-Il K."/>
            <person name="Hahn J.H."/>
            <person name="Sangsakoo G."/>
            <person name="Vanavichit A."/>
            <person name="de Mattos Luiz.A.T."/>
            <person name="Zimmer P.D."/>
            <person name="Malone G."/>
            <person name="Dellagostin O."/>
            <person name="de Oliveira A.C."/>
            <person name="Bevan M."/>
            <person name="Bancroft I."/>
            <person name="Minx P."/>
            <person name="Cordum H."/>
            <person name="Wilson R."/>
            <person name="Cheng Z."/>
            <person name="Jin W."/>
            <person name="Jiang J."/>
            <person name="Leong S.A."/>
            <person name="Iwama H."/>
            <person name="Gojobori T."/>
            <person name="Itoh T."/>
            <person name="Niimura Y."/>
            <person name="Fujii Y."/>
            <person name="Habara T."/>
            <person name="Sakai H."/>
            <person name="Sato Y."/>
            <person name="Wilson G."/>
            <person name="Kumar K."/>
            <person name="McCouch S."/>
            <person name="Juretic N."/>
            <person name="Hoen D."/>
            <person name="Wright S."/>
            <person name="Bruskiewich R."/>
            <person name="Bureau T."/>
            <person name="Miyao A."/>
            <person name="Hirochika H."/>
            <person name="Nishikawa T."/>
            <person name="Kadowaki K."/>
            <person name="Sugiura M."/>
            <person name="Burr B."/>
            <person name="Sasaki T."/>
        </authorList>
    </citation>
    <scope>NUCLEOTIDE SEQUENCE [LARGE SCALE GENOMIC DNA]</scope>
    <source>
        <strain evidence="4">cv. Nipponbare</strain>
    </source>
</reference>
<protein>
    <submittedName>
        <fullName evidence="3">Uncharacterized protein</fullName>
    </submittedName>
</protein>
<evidence type="ECO:0000256" key="1">
    <source>
        <dbReference type="SAM" id="SignalP"/>
    </source>
</evidence>
<accession>Q5N7D2</accession>
<dbReference type="Proteomes" id="UP000817658">
    <property type="component" value="Chromosome 1"/>
</dbReference>
<evidence type="ECO:0000313" key="3">
    <source>
        <dbReference type="EMBL" id="BAD82626.1"/>
    </source>
</evidence>
<keyword evidence="1" id="KW-0732">Signal</keyword>
<organism evidence="3">
    <name type="scientific">Oryza sativa subsp. japonica</name>
    <name type="common">Rice</name>
    <dbReference type="NCBI Taxonomy" id="39947"/>
    <lineage>
        <taxon>Eukaryota</taxon>
        <taxon>Viridiplantae</taxon>
        <taxon>Streptophyta</taxon>
        <taxon>Embryophyta</taxon>
        <taxon>Tracheophyta</taxon>
        <taxon>Spermatophyta</taxon>
        <taxon>Magnoliopsida</taxon>
        <taxon>Liliopsida</taxon>
        <taxon>Poales</taxon>
        <taxon>Poaceae</taxon>
        <taxon>BOP clade</taxon>
        <taxon>Oryzoideae</taxon>
        <taxon>Oryzeae</taxon>
        <taxon>Oryzinae</taxon>
        <taxon>Oryza</taxon>
        <taxon>Oryza sativa</taxon>
    </lineage>
</organism>
<reference evidence="3" key="1">
    <citation type="journal article" date="2002" name="Nature">
        <title>The genome sequence and structure of rice chromosome 1.</title>
        <authorList>
            <person name="Sasaki T."/>
            <person name="Matsumoto T."/>
            <person name="Yamamoto K."/>
            <person name="Sakata K."/>
            <person name="Baba T."/>
            <person name="Katayose Y."/>
            <person name="Wu J."/>
            <person name="Niimura Y."/>
            <person name="Cheng Z."/>
            <person name="Nagamura Y."/>
            <person name="Antonio B.A."/>
            <person name="Kanamori H."/>
            <person name="Hosokawa S."/>
            <person name="Masukawa M."/>
            <person name="Arikawa K."/>
            <person name="Chiden Y."/>
            <person name="Hayashi M."/>
            <person name="Okamoto M."/>
            <person name="Ando T."/>
            <person name="Aoki H."/>
            <person name="Arita K."/>
            <person name="Hamada M."/>
            <person name="Harada C."/>
            <person name="Hijishita S."/>
            <person name="Honda M."/>
            <person name="Ichikawa Y."/>
            <person name="Idonuma A."/>
            <person name="Iijima M."/>
            <person name="Ikeda M."/>
            <person name="Ikeno M."/>
            <person name="Itoh S."/>
            <person name="Itoh T."/>
            <person name="Itoh Y."/>
            <person name="Itoh Y."/>
            <person name="Iwabuchi A."/>
            <person name="Kamiya K."/>
            <person name="Karasawa W."/>
            <person name="Katagiri S."/>
            <person name="Kikuta A."/>
            <person name="Kobayashi N."/>
            <person name="Kono I."/>
            <person name="Machita K."/>
            <person name="Maehara T."/>
            <person name="Mizuno H."/>
            <person name="Mizubayashi T."/>
            <person name="Mukai Y."/>
            <person name="Nagasaki H."/>
            <person name="Nakashima M."/>
            <person name="Nakama Y."/>
            <person name="Nakamichi Y."/>
            <person name="Nakamura M."/>
            <person name="Namiki N."/>
            <person name="Negishi M."/>
            <person name="Ohta I."/>
            <person name="Ono N."/>
            <person name="Saji S."/>
            <person name="Sakai K."/>
            <person name="Shibata M."/>
            <person name="Shimokawa T."/>
            <person name="Shomura A."/>
            <person name="Song J."/>
            <person name="Takazaki Y."/>
            <person name="Terasawa K."/>
            <person name="Tsuji K."/>
            <person name="Waki K."/>
            <person name="Yamagata H."/>
            <person name="Yamane H."/>
            <person name="Yoshiki S."/>
            <person name="Yoshihara R."/>
            <person name="Yukawa K."/>
            <person name="Zhong H."/>
            <person name="Iwama H."/>
            <person name="Endo T."/>
            <person name="Ito H."/>
            <person name="Hahn J.H."/>
            <person name="Kim H.I."/>
            <person name="Eun M.Y."/>
            <person name="Yano M."/>
            <person name="Jiang J."/>
            <person name="Gojobori T."/>
        </authorList>
    </citation>
    <scope>NUCLEOTIDE SEQUENCE</scope>
</reference>
<dbReference type="EMBL" id="AP003794">
    <property type="protein sequence ID" value="BAD82626.1"/>
    <property type="molecule type" value="Genomic_DNA"/>
</dbReference>
<evidence type="ECO:0000313" key="4">
    <source>
        <dbReference type="Proteomes" id="UP000000763"/>
    </source>
</evidence>
<dbReference type="EMBL" id="AP003287">
    <property type="protein sequence ID" value="BAD82020.1"/>
    <property type="molecule type" value="Genomic_DNA"/>
</dbReference>
<sequence>MSALALLLALASLRAHTTLWTTATMDADEDGRCRRRMDAGAADKGAGTGGGGLAD</sequence>
<name>Q5N7D2_ORYSJ</name>
<gene>
    <name evidence="3" type="ORF">P0489B03.16</name>
    <name evidence="2" type="ORF">P0679C12.6</name>
</gene>
<proteinExistence type="predicted"/>
<feature type="chain" id="PRO_5011947058" evidence="1">
    <location>
        <begin position="16"/>
        <end position="55"/>
    </location>
</feature>